<keyword evidence="5" id="KW-1185">Reference proteome</keyword>
<protein>
    <recommendedName>
        <fullName evidence="3">DDE Tnp4 domain-containing protein</fullName>
    </recommendedName>
</protein>
<organism evidence="4 5">
    <name type="scientific">Paxillus rubicundulus Ve08.2h10</name>
    <dbReference type="NCBI Taxonomy" id="930991"/>
    <lineage>
        <taxon>Eukaryota</taxon>
        <taxon>Fungi</taxon>
        <taxon>Dikarya</taxon>
        <taxon>Basidiomycota</taxon>
        <taxon>Agaricomycotina</taxon>
        <taxon>Agaricomycetes</taxon>
        <taxon>Agaricomycetidae</taxon>
        <taxon>Boletales</taxon>
        <taxon>Paxilineae</taxon>
        <taxon>Paxillaceae</taxon>
        <taxon>Paxillus</taxon>
    </lineage>
</organism>
<sequence>MPSACLKEMWHAQEYTESWTCCSWRNGVFAADGSAINLFAKPGRYRKTFFDLKSNYSSNCQLVIMPHNLRIVNYALGQPGSVHDVYAFQGTQIAQDHATLIPCGHWTWADTAYPTEKWCVMPFKKPRGGTKTKSRICIINMYQRYTPWVHTLLLS</sequence>
<dbReference type="OrthoDB" id="2641813at2759"/>
<evidence type="ECO:0000256" key="2">
    <source>
        <dbReference type="ARBA" id="ARBA00022723"/>
    </source>
</evidence>
<evidence type="ECO:0000313" key="4">
    <source>
        <dbReference type="EMBL" id="KIK79474.1"/>
    </source>
</evidence>
<dbReference type="InParanoid" id="A0A0D0DEV9"/>
<dbReference type="InterPro" id="IPR027806">
    <property type="entry name" value="HARBI1_dom"/>
</dbReference>
<dbReference type="HOGENOM" id="CLU_018552_1_1_1"/>
<comment type="cofactor">
    <cofactor evidence="1">
        <name>a divalent metal cation</name>
        <dbReference type="ChEBI" id="CHEBI:60240"/>
    </cofactor>
</comment>
<reference evidence="5" key="2">
    <citation type="submission" date="2015-01" db="EMBL/GenBank/DDBJ databases">
        <title>Evolutionary Origins and Diversification of the Mycorrhizal Mutualists.</title>
        <authorList>
            <consortium name="DOE Joint Genome Institute"/>
            <consortium name="Mycorrhizal Genomics Consortium"/>
            <person name="Kohler A."/>
            <person name="Kuo A."/>
            <person name="Nagy L.G."/>
            <person name="Floudas D."/>
            <person name="Copeland A."/>
            <person name="Barry K.W."/>
            <person name="Cichocki N."/>
            <person name="Veneault-Fourrey C."/>
            <person name="LaButti K."/>
            <person name="Lindquist E.A."/>
            <person name="Lipzen A."/>
            <person name="Lundell T."/>
            <person name="Morin E."/>
            <person name="Murat C."/>
            <person name="Riley R."/>
            <person name="Ohm R."/>
            <person name="Sun H."/>
            <person name="Tunlid A."/>
            <person name="Henrissat B."/>
            <person name="Grigoriev I.V."/>
            <person name="Hibbett D.S."/>
            <person name="Martin F."/>
        </authorList>
    </citation>
    <scope>NUCLEOTIDE SEQUENCE [LARGE SCALE GENOMIC DNA]</scope>
    <source>
        <strain evidence="5">Ve08.2h10</strain>
    </source>
</reference>
<proteinExistence type="predicted"/>
<dbReference type="EMBL" id="KN826272">
    <property type="protein sequence ID" value="KIK79474.1"/>
    <property type="molecule type" value="Genomic_DNA"/>
</dbReference>
<accession>A0A0D0DEV9</accession>
<gene>
    <name evidence="4" type="ORF">PAXRUDRAFT_161215</name>
</gene>
<evidence type="ECO:0000313" key="5">
    <source>
        <dbReference type="Proteomes" id="UP000054538"/>
    </source>
</evidence>
<dbReference type="GO" id="GO:0046872">
    <property type="term" value="F:metal ion binding"/>
    <property type="evidence" value="ECO:0007669"/>
    <property type="project" value="UniProtKB-KW"/>
</dbReference>
<keyword evidence="2" id="KW-0479">Metal-binding</keyword>
<evidence type="ECO:0000259" key="3">
    <source>
        <dbReference type="Pfam" id="PF13359"/>
    </source>
</evidence>
<dbReference type="Pfam" id="PF13359">
    <property type="entry name" value="DDE_Tnp_4"/>
    <property type="match status" value="1"/>
</dbReference>
<name>A0A0D0DEV9_9AGAM</name>
<reference evidence="4 5" key="1">
    <citation type="submission" date="2014-04" db="EMBL/GenBank/DDBJ databases">
        <authorList>
            <consortium name="DOE Joint Genome Institute"/>
            <person name="Kuo A."/>
            <person name="Kohler A."/>
            <person name="Jargeat P."/>
            <person name="Nagy L.G."/>
            <person name="Floudas D."/>
            <person name="Copeland A."/>
            <person name="Barry K.W."/>
            <person name="Cichocki N."/>
            <person name="Veneault-Fourrey C."/>
            <person name="LaButti K."/>
            <person name="Lindquist E.A."/>
            <person name="Lipzen A."/>
            <person name="Lundell T."/>
            <person name="Morin E."/>
            <person name="Murat C."/>
            <person name="Sun H."/>
            <person name="Tunlid A."/>
            <person name="Henrissat B."/>
            <person name="Grigoriev I.V."/>
            <person name="Hibbett D.S."/>
            <person name="Martin F."/>
            <person name="Nordberg H.P."/>
            <person name="Cantor M.N."/>
            <person name="Hua S.X."/>
        </authorList>
    </citation>
    <scope>NUCLEOTIDE SEQUENCE [LARGE SCALE GENOMIC DNA]</scope>
    <source>
        <strain evidence="4 5">Ve08.2h10</strain>
    </source>
</reference>
<dbReference type="AlphaFoldDB" id="A0A0D0DEV9"/>
<evidence type="ECO:0000256" key="1">
    <source>
        <dbReference type="ARBA" id="ARBA00001968"/>
    </source>
</evidence>
<feature type="domain" description="DDE Tnp4" evidence="3">
    <location>
        <begin position="32"/>
        <end position="130"/>
    </location>
</feature>
<dbReference type="Proteomes" id="UP000054538">
    <property type="component" value="Unassembled WGS sequence"/>
</dbReference>